<reference evidence="7 8" key="1">
    <citation type="submission" date="2018-09" db="EMBL/GenBank/DDBJ databases">
        <title>A high-quality reference genome of wild soybean provides a powerful tool to mine soybean genomes.</title>
        <authorList>
            <person name="Xie M."/>
            <person name="Chung C.Y.L."/>
            <person name="Li M.-W."/>
            <person name="Wong F.-L."/>
            <person name="Chan T.-F."/>
            <person name="Lam H.-M."/>
        </authorList>
    </citation>
    <scope>NUCLEOTIDE SEQUENCE [LARGE SCALE GENOMIC DNA]</scope>
    <source>
        <strain evidence="8">cv. W05</strain>
        <tissue evidence="7">Hypocotyl of etiolated seedlings</tissue>
    </source>
</reference>
<feature type="domain" description="DDE Tnp4" evidence="5">
    <location>
        <begin position="687"/>
        <end position="811"/>
    </location>
</feature>
<evidence type="ECO:0000256" key="2">
    <source>
        <dbReference type="ARBA" id="ARBA00022723"/>
    </source>
</evidence>
<dbReference type="InterPro" id="IPR055298">
    <property type="entry name" value="AtLOH3-like"/>
</dbReference>
<dbReference type="EMBL" id="QZWG01000013">
    <property type="protein sequence ID" value="RZB71448.1"/>
    <property type="molecule type" value="Genomic_DNA"/>
</dbReference>
<dbReference type="SUPFAM" id="SSF53098">
    <property type="entry name" value="Ribonuclease H-like"/>
    <property type="match status" value="1"/>
</dbReference>
<feature type="signal peptide" evidence="4">
    <location>
        <begin position="1"/>
        <end position="19"/>
    </location>
</feature>
<gene>
    <name evidence="7" type="ORF">D0Y65_036091</name>
</gene>
<dbReference type="AlphaFoldDB" id="A0A445HCT0"/>
<evidence type="ECO:0000256" key="3">
    <source>
        <dbReference type="SAM" id="MobiDB-lite"/>
    </source>
</evidence>
<feature type="chain" id="PRO_5019260294" evidence="4">
    <location>
        <begin position="20"/>
        <end position="1015"/>
    </location>
</feature>
<keyword evidence="4" id="KW-0732">Signal</keyword>
<evidence type="ECO:0000259" key="5">
    <source>
        <dbReference type="Pfam" id="PF13359"/>
    </source>
</evidence>
<proteinExistence type="predicted"/>
<dbReference type="InterPro" id="IPR025398">
    <property type="entry name" value="DUF4371"/>
</dbReference>
<dbReference type="Pfam" id="PF13359">
    <property type="entry name" value="DDE_Tnp_4"/>
    <property type="match status" value="1"/>
</dbReference>
<comment type="cofactor">
    <cofactor evidence="1">
        <name>a divalent metal cation</name>
        <dbReference type="ChEBI" id="CHEBI:60240"/>
    </cofactor>
</comment>
<dbReference type="InterPro" id="IPR027806">
    <property type="entry name" value="HARBI1_dom"/>
</dbReference>
<dbReference type="Proteomes" id="UP000289340">
    <property type="component" value="Chromosome 13"/>
</dbReference>
<keyword evidence="2" id="KW-0479">Metal-binding</keyword>
<evidence type="ECO:0000256" key="1">
    <source>
        <dbReference type="ARBA" id="ARBA00001968"/>
    </source>
</evidence>
<evidence type="ECO:0000259" key="6">
    <source>
        <dbReference type="Pfam" id="PF14291"/>
    </source>
</evidence>
<feature type="domain" description="DUF4371" evidence="6">
    <location>
        <begin position="115"/>
        <end position="291"/>
    </location>
</feature>
<evidence type="ECO:0000313" key="7">
    <source>
        <dbReference type="EMBL" id="RZB71448.1"/>
    </source>
</evidence>
<organism evidence="7 8">
    <name type="scientific">Glycine soja</name>
    <name type="common">Wild soybean</name>
    <dbReference type="NCBI Taxonomy" id="3848"/>
    <lineage>
        <taxon>Eukaryota</taxon>
        <taxon>Viridiplantae</taxon>
        <taxon>Streptophyta</taxon>
        <taxon>Embryophyta</taxon>
        <taxon>Tracheophyta</taxon>
        <taxon>Spermatophyta</taxon>
        <taxon>Magnoliopsida</taxon>
        <taxon>eudicotyledons</taxon>
        <taxon>Gunneridae</taxon>
        <taxon>Pentapetalae</taxon>
        <taxon>rosids</taxon>
        <taxon>fabids</taxon>
        <taxon>Fabales</taxon>
        <taxon>Fabaceae</taxon>
        <taxon>Papilionoideae</taxon>
        <taxon>50 kb inversion clade</taxon>
        <taxon>NPAAA clade</taxon>
        <taxon>indigoferoid/millettioid clade</taxon>
        <taxon>Phaseoleae</taxon>
        <taxon>Glycine</taxon>
        <taxon>Glycine subgen. Soja</taxon>
    </lineage>
</organism>
<dbReference type="Pfam" id="PF14291">
    <property type="entry name" value="DUF4371"/>
    <property type="match status" value="1"/>
</dbReference>
<dbReference type="PANTHER" id="PTHR11697:SF230">
    <property type="entry name" value="ZINC FINGER, MYM DOMAIN CONTAINING 1"/>
    <property type="match status" value="1"/>
</dbReference>
<feature type="region of interest" description="Disordered" evidence="3">
    <location>
        <begin position="922"/>
        <end position="945"/>
    </location>
</feature>
<dbReference type="InterPro" id="IPR012337">
    <property type="entry name" value="RNaseH-like_sf"/>
</dbReference>
<evidence type="ECO:0000256" key="4">
    <source>
        <dbReference type="SAM" id="SignalP"/>
    </source>
</evidence>
<dbReference type="PANTHER" id="PTHR11697">
    <property type="entry name" value="GENERAL TRANSCRIPTION FACTOR 2-RELATED ZINC FINGER PROTEIN"/>
    <property type="match status" value="1"/>
</dbReference>
<comment type="caution">
    <text evidence="7">The sequence shown here is derived from an EMBL/GenBank/DDBJ whole genome shotgun (WGS) entry which is preliminary data.</text>
</comment>
<name>A0A445HCT0_GLYSO</name>
<sequence>MLCCMAAPDLGFLLSLVHGELCSCASSSIAPCAAAAVAPLGLSASSLPPMKKFFPVLSRDKSTSVNLEASETQHPSESIKVVDYELLEINPGIRPPISSYHPDIQNENVSKYGGDHFVTEGFSDWKNSQRLANHATSSNSHVDCVHMSYALMNPNQSIKVAFVNQTKQMNSEYRVRVNTSLIATKFLLRCGMPFRGSDESFNSLFKGPFIELVDTLKEINPEIANVIDCAMGNNFVTAPTIQKDLAAACACEITQQIVCDIANDVFCVLIDESDDVAGKEQMAVVIRYVNSEGYDGASNMRGKFGGLRTLIQNENPSAYYVHCFAHQLQLALVACAKTHKDVSGFFGKVNMLVNFIRSSNKRQELLRDKQVSQFAKLIEEGQIETGSGLNQESSIARAGDTRWGSHFRTLTSLMTIYGAIIEVLEEVGKDTSFKKYGETMLLLDVLQSFDFIFMLYMMVEILRFINDLSVALQKRDQNLLNALSLVKATKEELQEMRNDEWEELISKVMEICNKHDIDMPDLDALYVQGKKPRRHATISSVSNLHHYKHDCLFSVLDLQLHELNARFDEENNELLQCVSCLSPSSSFEAFDVKKLLRMVELYPNDFVDVSEVVVRHQLQNYVRNVRCDPKFTKLKGLSDLCAKLVETKKCNTFDIVYRLLKLALVLPVATASVERVFSTMKCIGALDETHILVTVSPYERPRYCNRNGDVSTNVLAVCDPDLRFIYVLPGWEGSARDFQVLRDGLRHQNKLEIPTGKYFLVDVRYTDGQGFLAPYRGTRYHLNEWIGNAPQSYKELFNLRHASAQNAIERNLGNKDDGGRKKSGLNVATTVLSTSFNVHVTSRMSKTVSNYRDRGMLHKSTKPFRSKVLQNCDDIVDLCAKDRATSHGAETTMDDDEAMSRETNKVEFMGLGASATIDLEENTKGKRQGSTSFDTQSHKRRMGEKEGITASLDKMTNSFDRMVEKMDGKVDDEDIQEVLRETALIPDLNRQQWDKAIKWSGDNPKQLAIVKALPI</sequence>
<evidence type="ECO:0000313" key="8">
    <source>
        <dbReference type="Proteomes" id="UP000289340"/>
    </source>
</evidence>
<dbReference type="GO" id="GO:0046872">
    <property type="term" value="F:metal ion binding"/>
    <property type="evidence" value="ECO:0007669"/>
    <property type="project" value="UniProtKB-KW"/>
</dbReference>
<accession>A0A445HCT0</accession>
<keyword evidence="8" id="KW-1185">Reference proteome</keyword>
<protein>
    <submittedName>
        <fullName evidence="7">Zinc finger MYM-type protein 1</fullName>
    </submittedName>
</protein>